<keyword evidence="1" id="KW-0175">Coiled coil</keyword>
<evidence type="ECO:0000313" key="2">
    <source>
        <dbReference type="EMBL" id="CAB4223280.1"/>
    </source>
</evidence>
<dbReference type="EMBL" id="LR797531">
    <property type="protein sequence ID" value="CAB4223280.1"/>
    <property type="molecule type" value="Genomic_DNA"/>
</dbReference>
<proteinExistence type="predicted"/>
<feature type="coiled-coil region" evidence="1">
    <location>
        <begin position="215"/>
        <end position="249"/>
    </location>
</feature>
<evidence type="ECO:0000256" key="1">
    <source>
        <dbReference type="SAM" id="Coils"/>
    </source>
</evidence>
<accession>A0A6J5T6M6</accession>
<organism evidence="2">
    <name type="scientific">uncultured Caudovirales phage</name>
    <dbReference type="NCBI Taxonomy" id="2100421"/>
    <lineage>
        <taxon>Viruses</taxon>
        <taxon>Duplodnaviria</taxon>
        <taxon>Heunggongvirae</taxon>
        <taxon>Uroviricota</taxon>
        <taxon>Caudoviricetes</taxon>
        <taxon>Peduoviridae</taxon>
        <taxon>Maltschvirus</taxon>
        <taxon>Maltschvirus maltsch</taxon>
    </lineage>
</organism>
<reference evidence="2" key="1">
    <citation type="submission" date="2020-05" db="EMBL/GenBank/DDBJ databases">
        <authorList>
            <person name="Chiriac C."/>
            <person name="Salcher M."/>
            <person name="Ghai R."/>
            <person name="Kavagutti S V."/>
        </authorList>
    </citation>
    <scope>NUCLEOTIDE SEQUENCE</scope>
</reference>
<protein>
    <submittedName>
        <fullName evidence="2">Uncharacterized protein</fullName>
    </submittedName>
</protein>
<gene>
    <name evidence="2" type="ORF">UFOVP1670_12</name>
</gene>
<sequence length="325" mass="35925">MKIAICGSAPSSLGLAPLGDPSWKIWGCSPGTYAALRKCDAFFELHRWEPGRIGIGESQKPWFSPEYVAWMAARVPGQCPVWMYEPVPEIPASRALPIDDLTAKYGNYFWTSSISIMIACAIEDILEERAQRTNLWKAQADAGVAPLNRVTPPPDAIALYGVDMSATEEYGYQRAGCQHFLLIAADLGIQIIVPPESDLLRPEAVYGICESSHWHIKNTARMRELQARLQQAQQQAAVANNTIQFLSGAIDDLKYQMSTWMDERQGMGMDPRIMAMMPRVAEAVLEHQPVPQPQANLAQAMTAIVTAQAHAAAPPKPKAKKRTKR</sequence>
<name>A0A6J5T6M6_9CAUD</name>